<evidence type="ECO:0000256" key="1">
    <source>
        <dbReference type="ARBA" id="ARBA00004442"/>
    </source>
</evidence>
<reference evidence="9" key="1">
    <citation type="submission" date="2017-06" db="EMBL/GenBank/DDBJ databases">
        <authorList>
            <person name="Varghese N."/>
            <person name="Submissions S."/>
        </authorList>
    </citation>
    <scope>NUCLEOTIDE SEQUENCE [LARGE SCALE GENOMIC DNA]</scope>
    <source>
        <strain evidence="9">DSM 27993</strain>
    </source>
</reference>
<dbReference type="SUPFAM" id="SSF49464">
    <property type="entry name" value="Carboxypeptidase regulatory domain-like"/>
    <property type="match status" value="1"/>
</dbReference>
<protein>
    <submittedName>
        <fullName evidence="8">Outer membrane receptor for ferrienterochelin and colicins</fullName>
    </submittedName>
</protein>
<evidence type="ECO:0000259" key="6">
    <source>
        <dbReference type="Pfam" id="PF07715"/>
    </source>
</evidence>
<evidence type="ECO:0000256" key="4">
    <source>
        <dbReference type="SAM" id="MobiDB-lite"/>
    </source>
</evidence>
<gene>
    <name evidence="8" type="ORF">SAMN04488111_0457</name>
</gene>
<feature type="region of interest" description="Disordered" evidence="4">
    <location>
        <begin position="338"/>
        <end position="357"/>
    </location>
</feature>
<dbReference type="Pfam" id="PF14905">
    <property type="entry name" value="OMP_b-brl_3"/>
    <property type="match status" value="1"/>
</dbReference>
<evidence type="ECO:0000256" key="3">
    <source>
        <dbReference type="ARBA" id="ARBA00023237"/>
    </source>
</evidence>
<dbReference type="InterPro" id="IPR036942">
    <property type="entry name" value="Beta-barrel_TonB_sf"/>
</dbReference>
<dbReference type="OrthoDB" id="8764943at2"/>
<dbReference type="InterPro" id="IPR008969">
    <property type="entry name" value="CarboxyPept-like_regulatory"/>
</dbReference>
<sequence>MRRILLLLIILPPLISFSQKKSNPTYTISGKIIDSSTKKPLEDATVIFKSIDSNTIKCGGITNARGNFNIDVEEGTYNASVTYISYKEKKINISTISRDFNIGTIALETDTEFLDAIEILGEKKTIEFKPNKIVFNVGKDLMAAGGTAADILNNIPSVSVDPAGGITVRGKGQVQVLINGKTSLLSKESALKSLPAGSLENIEVITNPGAQYNASALSIINIILKKGVNEGLNASITGTGGYKDYYGSLITLNHKTQKTNFYTNVSFNSSNPITTSISESEYFENNTTSSFLNENSEFNSKNNTFYTTVGADFYLSNRTTLTTSINYQNLNQKRNTLTNSDIFDPNQTPTSTNNRNHIGKYDNEAMEYIINLEHNFKKEGQKLTSFVQYINDVDTFNNTITNSNINYISEDYIEKNKLTNTTFELKFTNPIGESSAITTGYQSEFGKIPFEYLGTNFSNKIDYSENIHKAFIEYEYELSNYYFGIGLRTELTKNSVDYKSLNTKQDNSFNDFFPAVYTEYSISETKSISIGYDRGIKRPGLLDRQPFQQKFSETSFYKGNPELNPIYTDNASLSFTYYGNKITFAPAIIFTRYTDMIQDVTYETGEQIEGVDKTITTPVNLGKVDYYGMNISTIYKPNKILSFSSNITIMNFDQTGTFETVNSANETISLDYNNVNLNGEFSLLTQLKIPNLFNFQINAKHYLISKAKYSTRKAYTYASAAINKDLFNDKATLSLTVNDLFLSNDTNRDRFNPNYFSKSLIENKYRTILLSYTYRFNQSKKDRKIDFDRKENKPIY</sequence>
<keyword evidence="8" id="KW-0675">Receptor</keyword>
<dbReference type="Pfam" id="PF13715">
    <property type="entry name" value="CarbopepD_reg_2"/>
    <property type="match status" value="1"/>
</dbReference>
<dbReference type="SUPFAM" id="SSF56935">
    <property type="entry name" value="Porins"/>
    <property type="match status" value="1"/>
</dbReference>
<evidence type="ECO:0000256" key="5">
    <source>
        <dbReference type="SAM" id="SignalP"/>
    </source>
</evidence>
<keyword evidence="5" id="KW-0732">Signal</keyword>
<dbReference type="RefSeq" id="WP_089376799.1">
    <property type="nucleotide sequence ID" value="NZ_FZNX01000001.1"/>
</dbReference>
<dbReference type="AlphaFoldDB" id="A0A238VGY2"/>
<keyword evidence="3" id="KW-0998">Cell outer membrane</keyword>
<evidence type="ECO:0000256" key="2">
    <source>
        <dbReference type="ARBA" id="ARBA00023136"/>
    </source>
</evidence>
<dbReference type="Gene3D" id="2.170.130.10">
    <property type="entry name" value="TonB-dependent receptor, plug domain"/>
    <property type="match status" value="1"/>
</dbReference>
<dbReference type="Gene3D" id="2.60.40.1120">
    <property type="entry name" value="Carboxypeptidase-like, regulatory domain"/>
    <property type="match status" value="1"/>
</dbReference>
<keyword evidence="9" id="KW-1185">Reference proteome</keyword>
<dbReference type="GO" id="GO:0009279">
    <property type="term" value="C:cell outer membrane"/>
    <property type="evidence" value="ECO:0007669"/>
    <property type="project" value="UniProtKB-SubCell"/>
</dbReference>
<evidence type="ECO:0000259" key="7">
    <source>
        <dbReference type="Pfam" id="PF14905"/>
    </source>
</evidence>
<keyword evidence="2" id="KW-0472">Membrane</keyword>
<dbReference type="InterPro" id="IPR037066">
    <property type="entry name" value="Plug_dom_sf"/>
</dbReference>
<comment type="subcellular location">
    <subcellularLocation>
        <location evidence="1">Cell outer membrane</location>
    </subcellularLocation>
</comment>
<dbReference type="InterPro" id="IPR041700">
    <property type="entry name" value="OMP_b-brl_3"/>
</dbReference>
<accession>A0A238VGY2</accession>
<proteinExistence type="predicted"/>
<feature type="compositionally biased region" description="Polar residues" evidence="4">
    <location>
        <begin position="338"/>
        <end position="356"/>
    </location>
</feature>
<feature type="signal peptide" evidence="5">
    <location>
        <begin position="1"/>
        <end position="18"/>
    </location>
</feature>
<feature type="domain" description="TonB-dependent receptor plug" evidence="6">
    <location>
        <begin position="146"/>
        <end position="217"/>
    </location>
</feature>
<feature type="domain" description="Outer membrane protein beta-barrel" evidence="7">
    <location>
        <begin position="374"/>
        <end position="774"/>
    </location>
</feature>
<evidence type="ECO:0000313" key="9">
    <source>
        <dbReference type="Proteomes" id="UP000198412"/>
    </source>
</evidence>
<name>A0A238VGY2_9FLAO</name>
<dbReference type="EMBL" id="FZNX01000001">
    <property type="protein sequence ID" value="SNR33461.1"/>
    <property type="molecule type" value="Genomic_DNA"/>
</dbReference>
<dbReference type="Pfam" id="PF07715">
    <property type="entry name" value="Plug"/>
    <property type="match status" value="1"/>
</dbReference>
<organism evidence="8 9">
    <name type="scientific">Lutibacter flavus</name>
    <dbReference type="NCBI Taxonomy" id="691689"/>
    <lineage>
        <taxon>Bacteria</taxon>
        <taxon>Pseudomonadati</taxon>
        <taxon>Bacteroidota</taxon>
        <taxon>Flavobacteriia</taxon>
        <taxon>Flavobacteriales</taxon>
        <taxon>Flavobacteriaceae</taxon>
        <taxon>Lutibacter</taxon>
    </lineage>
</organism>
<evidence type="ECO:0000313" key="8">
    <source>
        <dbReference type="EMBL" id="SNR33461.1"/>
    </source>
</evidence>
<dbReference type="InterPro" id="IPR012910">
    <property type="entry name" value="Plug_dom"/>
</dbReference>
<dbReference type="Gene3D" id="2.40.170.20">
    <property type="entry name" value="TonB-dependent receptor, beta-barrel domain"/>
    <property type="match status" value="1"/>
</dbReference>
<feature type="chain" id="PRO_5013212279" evidence="5">
    <location>
        <begin position="19"/>
        <end position="796"/>
    </location>
</feature>
<dbReference type="Proteomes" id="UP000198412">
    <property type="component" value="Unassembled WGS sequence"/>
</dbReference>